<dbReference type="EMBL" id="JANPWB010000005">
    <property type="protein sequence ID" value="KAJ1185890.1"/>
    <property type="molecule type" value="Genomic_DNA"/>
</dbReference>
<organism evidence="2 3">
    <name type="scientific">Pleurodeles waltl</name>
    <name type="common">Iberian ribbed newt</name>
    <dbReference type="NCBI Taxonomy" id="8319"/>
    <lineage>
        <taxon>Eukaryota</taxon>
        <taxon>Metazoa</taxon>
        <taxon>Chordata</taxon>
        <taxon>Craniata</taxon>
        <taxon>Vertebrata</taxon>
        <taxon>Euteleostomi</taxon>
        <taxon>Amphibia</taxon>
        <taxon>Batrachia</taxon>
        <taxon>Caudata</taxon>
        <taxon>Salamandroidea</taxon>
        <taxon>Salamandridae</taxon>
        <taxon>Pleurodelinae</taxon>
        <taxon>Pleurodeles</taxon>
    </lineage>
</organism>
<dbReference type="Proteomes" id="UP001066276">
    <property type="component" value="Chromosome 3_1"/>
</dbReference>
<proteinExistence type="predicted"/>
<evidence type="ECO:0000313" key="3">
    <source>
        <dbReference type="Proteomes" id="UP001066276"/>
    </source>
</evidence>
<protein>
    <submittedName>
        <fullName evidence="2">Uncharacterized protein</fullName>
    </submittedName>
</protein>
<evidence type="ECO:0000256" key="1">
    <source>
        <dbReference type="SAM" id="MobiDB-lite"/>
    </source>
</evidence>
<evidence type="ECO:0000313" key="2">
    <source>
        <dbReference type="EMBL" id="KAJ1185890.1"/>
    </source>
</evidence>
<keyword evidence="3" id="KW-1185">Reference proteome</keyword>
<feature type="region of interest" description="Disordered" evidence="1">
    <location>
        <begin position="1"/>
        <end position="23"/>
    </location>
</feature>
<comment type="caution">
    <text evidence="2">The sequence shown here is derived from an EMBL/GenBank/DDBJ whole genome shotgun (WGS) entry which is preliminary data.</text>
</comment>
<accession>A0AAV7UAF7</accession>
<reference evidence="2" key="1">
    <citation type="journal article" date="2022" name="bioRxiv">
        <title>Sequencing and chromosome-scale assembly of the giantPleurodeles waltlgenome.</title>
        <authorList>
            <person name="Brown T."/>
            <person name="Elewa A."/>
            <person name="Iarovenko S."/>
            <person name="Subramanian E."/>
            <person name="Araus A.J."/>
            <person name="Petzold A."/>
            <person name="Susuki M."/>
            <person name="Suzuki K.-i.T."/>
            <person name="Hayashi T."/>
            <person name="Toyoda A."/>
            <person name="Oliveira C."/>
            <person name="Osipova E."/>
            <person name="Leigh N.D."/>
            <person name="Simon A."/>
            <person name="Yun M.H."/>
        </authorList>
    </citation>
    <scope>NUCLEOTIDE SEQUENCE</scope>
    <source>
        <strain evidence="2">20211129_DDA</strain>
        <tissue evidence="2">Liver</tissue>
    </source>
</reference>
<dbReference type="AlphaFoldDB" id="A0AAV7UAF7"/>
<sequence length="142" mass="15571">MWVRSTGVPSGARRVLPRGRERSKRACTGVIHSGLSRAVSGRSRPLLHTLGNLLRDHGRHRRARWGRGADYLSLQFCRGSSDGSGSLIMRLRSPRPCGPRDECGSQSCDFLRDRSSFGAAIPVDRAALRGFPNGFFTLHQGG</sequence>
<name>A0AAV7UAF7_PLEWA</name>
<gene>
    <name evidence="2" type="ORF">NDU88_002676</name>
</gene>